<comment type="caution">
    <text evidence="1">The sequence shown here is derived from an EMBL/GenBank/DDBJ whole genome shotgun (WGS) entry which is preliminary data.</text>
</comment>
<evidence type="ECO:0000313" key="1">
    <source>
        <dbReference type="EMBL" id="GBP60636.1"/>
    </source>
</evidence>
<protein>
    <submittedName>
        <fullName evidence="1">Uncharacterized protein</fullName>
    </submittedName>
</protein>
<evidence type="ECO:0000313" key="2">
    <source>
        <dbReference type="Proteomes" id="UP000299102"/>
    </source>
</evidence>
<proteinExistence type="predicted"/>
<dbReference type="EMBL" id="BGZK01000792">
    <property type="protein sequence ID" value="GBP60636.1"/>
    <property type="molecule type" value="Genomic_DNA"/>
</dbReference>
<keyword evidence="2" id="KW-1185">Reference proteome</keyword>
<reference evidence="1 2" key="1">
    <citation type="journal article" date="2019" name="Commun. Biol.">
        <title>The bagworm genome reveals a unique fibroin gene that provides high tensile strength.</title>
        <authorList>
            <person name="Kono N."/>
            <person name="Nakamura H."/>
            <person name="Ohtoshi R."/>
            <person name="Tomita M."/>
            <person name="Numata K."/>
            <person name="Arakawa K."/>
        </authorList>
    </citation>
    <scope>NUCLEOTIDE SEQUENCE [LARGE SCALE GENOMIC DNA]</scope>
</reference>
<gene>
    <name evidence="1" type="ORF">EVAR_88362_1</name>
</gene>
<organism evidence="1 2">
    <name type="scientific">Eumeta variegata</name>
    <name type="common">Bagworm moth</name>
    <name type="synonym">Eumeta japonica</name>
    <dbReference type="NCBI Taxonomy" id="151549"/>
    <lineage>
        <taxon>Eukaryota</taxon>
        <taxon>Metazoa</taxon>
        <taxon>Ecdysozoa</taxon>
        <taxon>Arthropoda</taxon>
        <taxon>Hexapoda</taxon>
        <taxon>Insecta</taxon>
        <taxon>Pterygota</taxon>
        <taxon>Neoptera</taxon>
        <taxon>Endopterygota</taxon>
        <taxon>Lepidoptera</taxon>
        <taxon>Glossata</taxon>
        <taxon>Ditrysia</taxon>
        <taxon>Tineoidea</taxon>
        <taxon>Psychidae</taxon>
        <taxon>Oiketicinae</taxon>
        <taxon>Eumeta</taxon>
    </lineage>
</organism>
<dbReference type="AlphaFoldDB" id="A0A4C1XA37"/>
<name>A0A4C1XA37_EUMVA</name>
<accession>A0A4C1XA37</accession>
<sequence>MLADDVNSIRGWTKYSGRGRVDDLQTSSDLVRRSGVGNEGQRGVRGGRGAAALMRMKELSETIQWCWVNAYMKFERGDEVEAAHAQRSGRAIPVYVSPNRENDPVGN</sequence>
<dbReference type="Proteomes" id="UP000299102">
    <property type="component" value="Unassembled WGS sequence"/>
</dbReference>